<sequence>MLLLIEWQKDETHGVEEGGFSRGESAIDTEIITQMNWLSRALGPRSFETLIGPNKNASMAGHCALICATTTGENSKSKQRNQMGHSKEQTAKQMILALSYQLSCGSTATVAQR</sequence>
<reference evidence="1" key="1">
    <citation type="journal article" date="2003" name="Genome Biol.">
        <title>An integrated gene annotation and transcriptional profiling approach towards the full gene content of the Drosophila genome.</title>
        <authorList>
            <person name="Hild M."/>
            <person name="Beckmann B."/>
            <person name="Haas S.A."/>
            <person name="Koch B."/>
            <person name="Solovyev V."/>
            <person name="Busold C."/>
            <person name="Fellenberg K."/>
            <person name="Boutros M."/>
            <person name="Vingron M."/>
            <person name="Sauer F."/>
            <person name="Hoheisel J.D."/>
            <person name="Paro R."/>
        </authorList>
    </citation>
    <scope>NUCLEOTIDE SEQUENCE</scope>
</reference>
<proteinExistence type="predicted"/>
<protein>
    <submittedName>
        <fullName evidence="1">HDC08075</fullName>
    </submittedName>
</protein>
<name>Q6ILY8_DROME</name>
<accession>Q6ILY8</accession>
<gene>
    <name evidence="1" type="ORF">HDC08075</name>
</gene>
<evidence type="ECO:0000313" key="1">
    <source>
        <dbReference type="EMBL" id="DAA02724.1"/>
    </source>
</evidence>
<dbReference type="EMBL" id="BK001878">
    <property type="protein sequence ID" value="DAA02724.1"/>
    <property type="molecule type" value="Genomic_DNA"/>
</dbReference>
<dbReference type="AlphaFoldDB" id="Q6ILY8"/>
<organism evidence="1">
    <name type="scientific">Drosophila melanogaster</name>
    <name type="common">Fruit fly</name>
    <dbReference type="NCBI Taxonomy" id="7227"/>
    <lineage>
        <taxon>Eukaryota</taxon>
        <taxon>Metazoa</taxon>
        <taxon>Ecdysozoa</taxon>
        <taxon>Arthropoda</taxon>
        <taxon>Hexapoda</taxon>
        <taxon>Insecta</taxon>
        <taxon>Pterygota</taxon>
        <taxon>Neoptera</taxon>
        <taxon>Endopterygota</taxon>
        <taxon>Diptera</taxon>
        <taxon>Brachycera</taxon>
        <taxon>Muscomorpha</taxon>
        <taxon>Ephydroidea</taxon>
        <taxon>Drosophilidae</taxon>
        <taxon>Drosophila</taxon>
        <taxon>Sophophora</taxon>
    </lineage>
</organism>